<feature type="compositionally biased region" description="Basic and acidic residues" evidence="1">
    <location>
        <begin position="711"/>
        <end position="782"/>
    </location>
</feature>
<feature type="region of interest" description="Disordered" evidence="1">
    <location>
        <begin position="928"/>
        <end position="948"/>
    </location>
</feature>
<reference evidence="3" key="1">
    <citation type="journal article" date="2014" name="Nat. Commun.">
        <title>The emerging biofuel crop Camelina sativa retains a highly undifferentiated hexaploid genome structure.</title>
        <authorList>
            <person name="Kagale S."/>
            <person name="Koh C."/>
            <person name="Nixon J."/>
            <person name="Bollina V."/>
            <person name="Clarke W.E."/>
            <person name="Tuteja R."/>
            <person name="Spillane C."/>
            <person name="Robinson S.J."/>
            <person name="Links M.G."/>
            <person name="Clarke C."/>
            <person name="Higgins E.E."/>
            <person name="Huebert T."/>
            <person name="Sharpe A.G."/>
            <person name="Parkin I.A."/>
        </authorList>
    </citation>
    <scope>NUCLEOTIDE SEQUENCE [LARGE SCALE GENOMIC DNA]</scope>
    <source>
        <strain evidence="3">cv. DH55</strain>
    </source>
</reference>
<feature type="region of interest" description="Disordered" evidence="1">
    <location>
        <begin position="324"/>
        <end position="377"/>
    </location>
</feature>
<feature type="region of interest" description="Disordered" evidence="1">
    <location>
        <begin position="276"/>
        <end position="301"/>
    </location>
</feature>
<feature type="compositionally biased region" description="Basic and acidic residues" evidence="1">
    <location>
        <begin position="928"/>
        <end position="937"/>
    </location>
</feature>
<organism evidence="3 4">
    <name type="scientific">Camelina sativa</name>
    <name type="common">False flax</name>
    <name type="synonym">Myagrum sativum</name>
    <dbReference type="NCBI Taxonomy" id="90675"/>
    <lineage>
        <taxon>Eukaryota</taxon>
        <taxon>Viridiplantae</taxon>
        <taxon>Streptophyta</taxon>
        <taxon>Embryophyta</taxon>
        <taxon>Tracheophyta</taxon>
        <taxon>Spermatophyta</taxon>
        <taxon>Magnoliopsida</taxon>
        <taxon>eudicotyledons</taxon>
        <taxon>Gunneridae</taxon>
        <taxon>Pentapetalae</taxon>
        <taxon>rosids</taxon>
        <taxon>malvids</taxon>
        <taxon>Brassicales</taxon>
        <taxon>Brassicaceae</taxon>
        <taxon>Camelineae</taxon>
        <taxon>Camelina</taxon>
    </lineage>
</organism>
<feature type="compositionally biased region" description="Basic and acidic residues" evidence="1">
    <location>
        <begin position="324"/>
        <end position="336"/>
    </location>
</feature>
<name>A0ABM1R8B0_CAMSA</name>
<feature type="region of interest" description="Disordered" evidence="1">
    <location>
        <begin position="971"/>
        <end position="1012"/>
    </location>
</feature>
<evidence type="ECO:0000313" key="4">
    <source>
        <dbReference type="RefSeq" id="XP_019095248.1"/>
    </source>
</evidence>
<evidence type="ECO:0000313" key="3">
    <source>
        <dbReference type="Proteomes" id="UP000694864"/>
    </source>
</evidence>
<dbReference type="InterPro" id="IPR056717">
    <property type="entry name" value="DUF7815"/>
</dbReference>
<feature type="compositionally biased region" description="Basic and acidic residues" evidence="1">
    <location>
        <begin position="286"/>
        <end position="299"/>
    </location>
</feature>
<feature type="region of interest" description="Disordered" evidence="1">
    <location>
        <begin position="699"/>
        <end position="783"/>
    </location>
</feature>
<proteinExistence type="predicted"/>
<protein>
    <submittedName>
        <fullName evidence="4">Uncharacterized protein LOC104754653</fullName>
    </submittedName>
</protein>
<evidence type="ECO:0000256" key="1">
    <source>
        <dbReference type="SAM" id="MobiDB-lite"/>
    </source>
</evidence>
<keyword evidence="3" id="KW-1185">Reference proteome</keyword>
<reference evidence="4" key="2">
    <citation type="submission" date="2025-08" db="UniProtKB">
        <authorList>
            <consortium name="RefSeq"/>
        </authorList>
    </citation>
    <scope>IDENTIFICATION</scope>
    <source>
        <tissue evidence="4">Leaf</tissue>
    </source>
</reference>
<evidence type="ECO:0000259" key="2">
    <source>
        <dbReference type="Pfam" id="PF25122"/>
    </source>
</evidence>
<dbReference type="Proteomes" id="UP000694864">
    <property type="component" value="Chromosome 17"/>
</dbReference>
<accession>A0ABM1R8B0</accession>
<dbReference type="RefSeq" id="XP_019095248.1">
    <property type="nucleotide sequence ID" value="XM_019239703.1"/>
</dbReference>
<dbReference type="PANTHER" id="PTHR36308">
    <property type="entry name" value="DENTIN SIALOPHOSPHOPROTEIN-RELATED"/>
    <property type="match status" value="1"/>
</dbReference>
<feature type="region of interest" description="Disordered" evidence="1">
    <location>
        <begin position="469"/>
        <end position="500"/>
    </location>
</feature>
<dbReference type="Pfam" id="PF25122">
    <property type="entry name" value="DUF7815"/>
    <property type="match status" value="1"/>
</dbReference>
<dbReference type="PANTHER" id="PTHR36308:SF1">
    <property type="entry name" value="DENTIN SIALOPHOSPHOPROTEIN-RELATED"/>
    <property type="match status" value="1"/>
</dbReference>
<gene>
    <name evidence="4" type="primary">LOC104754653</name>
</gene>
<sequence length="1030" mass="112726">MPMEISVDLINQLKVSLRKGAKLSTFDPVGDNSDPSLSTLPTSAEAIAELDASAPYLRCRNCKGKLLRGIESLICVFCGNQQRTSDNPPDPIKFTSTSAYKWFLSSLHLDGSEMVEPLKETNGSSRGAKAPVVKGIAVSKFLDLEIQWSATEDKSIKSGPHGDGQLVLNRNPLNLGGISLDDILVEGRGHLSKVESAESKTVDDDDDDFKDPRSLSLFESVKSPGVVKRKDVDVSSEEHENLSLFARHDAQENVTLAAQGNFGFFEEKDVPNSFNDDENLSLFGGKDTERTSSSKKDESFGFFEGQDAQRSSYSKEGENLGLFEGKDAQSSSKDDESFGLFQGKDAQRNSSSKDDESFGLFEGKDAQRNSSSIDDESFGLFEGASSKSFDDKIVASSSDWDSDFQSAGHNPSQKKICGDPFVNSPVDLAAHMDSVFGSGKELLYATPADSSTAYVSKAGDWLQDDLFGNVTGEHQNNDSAVNDKNEGQVVGGNESSSMDIDWIGDDLWQTNEEKSIEKTATYVNDDDDDWSDFASSANSKTPNKPLSQTMESSQEEIFYGQAQVKNGVKEQNVEEKQNTGTSVMSDIGKGLEDDLFGTWDSFTSPTIPQASMQPPTNHANLSGEKNPEMSLFGANNNHRDQQHEDVGFFKGKEVQNNVSSEEHENLSLFARRDAKENVSLAAQGNLGFFEEKDVPNSFKEDEDLSLFGGKDIQRTSSSKEDESFGFFEGKDAQRTSSSKEDESFGFFEGKDAQRTSSSKEDESFGFFDGKDAQRSSHSKEGENLGFFEGKYAHKTSSSKDDESFGLFEGKDAQRNSCSEEDENFGLFEGATSSNADIKSFDDKIVASSSDWESDFQSADRNPSQKKIGGDHFVSSPVDLAAHMDSVFGSGKDLLYAKPADSSTAYVYKAGDWLQNDLFGNVTGENQHNDSAVHDKNEGQVVGGNGSSSMDMDIDWIGDDLWQTSEKKSIEKTPTYVKDDEDDWSDFASSANSKTPPEMNLFGANNNRRDLDFDSITRSDLFSESIGGKTD</sequence>
<dbReference type="GeneID" id="104754653"/>
<feature type="compositionally biased region" description="Basic and acidic residues" evidence="1">
    <location>
        <begin position="345"/>
        <end position="367"/>
    </location>
</feature>
<feature type="domain" description="DUF7815" evidence="2">
    <location>
        <begin position="55"/>
        <end position="81"/>
    </location>
</feature>